<feature type="compositionally biased region" description="Low complexity" evidence="1">
    <location>
        <begin position="194"/>
        <end position="223"/>
    </location>
</feature>
<feature type="compositionally biased region" description="Basic and acidic residues" evidence="1">
    <location>
        <begin position="551"/>
        <end position="570"/>
    </location>
</feature>
<accession>A0A7J7NTX9</accession>
<protein>
    <submittedName>
        <fullName evidence="2">Uncharacterized protein</fullName>
    </submittedName>
</protein>
<dbReference type="OrthoDB" id="1934890at2759"/>
<evidence type="ECO:0000313" key="2">
    <source>
        <dbReference type="EMBL" id="KAF6170675.1"/>
    </source>
</evidence>
<dbReference type="EMBL" id="JACGCM010000560">
    <property type="protein sequence ID" value="KAF6170675.1"/>
    <property type="molecule type" value="Genomic_DNA"/>
</dbReference>
<evidence type="ECO:0000256" key="1">
    <source>
        <dbReference type="SAM" id="MobiDB-lite"/>
    </source>
</evidence>
<feature type="compositionally biased region" description="Low complexity" evidence="1">
    <location>
        <begin position="26"/>
        <end position="44"/>
    </location>
</feature>
<name>A0A7J7NTX9_9MAGN</name>
<comment type="caution">
    <text evidence="2">The sequence shown here is derived from an EMBL/GenBank/DDBJ whole genome shotgun (WGS) entry which is preliminary data.</text>
</comment>
<dbReference type="PANTHER" id="PTHR33448:SF4">
    <property type="entry name" value="CHLOROPLAST PROTEIN HCF243"/>
    <property type="match status" value="1"/>
</dbReference>
<reference evidence="2 3" key="1">
    <citation type="journal article" date="2020" name="IScience">
        <title>Genome Sequencing of the Endangered Kingdonia uniflora (Circaeasteraceae, Ranunculales) Reveals Potential Mechanisms of Evolutionary Specialization.</title>
        <authorList>
            <person name="Sun Y."/>
            <person name="Deng T."/>
            <person name="Zhang A."/>
            <person name="Moore M.J."/>
            <person name="Landis J.B."/>
            <person name="Lin N."/>
            <person name="Zhang H."/>
            <person name="Zhang X."/>
            <person name="Huang J."/>
            <person name="Zhang X."/>
            <person name="Sun H."/>
            <person name="Wang H."/>
        </authorList>
    </citation>
    <scope>NUCLEOTIDE SEQUENCE [LARGE SCALE GENOMIC DNA]</scope>
    <source>
        <strain evidence="2">TB1705</strain>
        <tissue evidence="2">Leaf</tissue>
    </source>
</reference>
<keyword evidence="3" id="KW-1185">Reference proteome</keyword>
<sequence>METERPQHRRRRNGNNLLLCFNSRTSSSSASASMKYSSSKSMKSPGRTSEKFGEPPLSLSSSLSRRLRSNGSMKRGQSSPMFPSMGLGGKKKGNGSSFETPEPSSPKVTCIGQVRVKSKKKQGNVVNLRSKSKRIGDLSFRKTEHTQYSGEQGECLSHRNQRWVHLPLAICEALRDFGSEFNCLIPCGGRRNSRSSSSSSCLWKNRSSPSSSSSSVETTTTTSGSCGAMLARWLWEEKRREMEFVERGEEKKERVELVVVDAIAMEIEETPEVNEEIKKQEEDEGRVSICVPPRNALLLMRSRSEPFRTSTLSNQFWDSPAPNGDEELAMVQPEQVNQAQTEDILEKRVSVSAEAILEEEDEIPQIEDFQSEEDKQVQQILENPEILIDGDSTFEEDQLVEHKDEIFINGDSTLEALQEEYLKQECRVSFSSTTMSEPIEEELLQGEVEPAVTMSSDEETIAALLEKEERETEEEMVLETVQETSHIETEQNEKQSNERAIESTMLPECLLLMMCEPKLSMEVSKETWVCSTDFIRHRHNQKINVQNQGGDEPKKVVQKNGRDDSARRLSTDSNIPPLPAKKRPHPQKQPALQPPRSSCSKITMATTQQSAKKSVNAVVYEPLSLTRCKSEPVRSSTKLAPEACFWKNMKLEPHRPNALGIGTAGIGA</sequence>
<evidence type="ECO:0000313" key="3">
    <source>
        <dbReference type="Proteomes" id="UP000541444"/>
    </source>
</evidence>
<feature type="compositionally biased region" description="Polar residues" evidence="1">
    <location>
        <begin position="70"/>
        <end position="81"/>
    </location>
</feature>
<dbReference type="Proteomes" id="UP000541444">
    <property type="component" value="Unassembled WGS sequence"/>
</dbReference>
<feature type="region of interest" description="Disordered" evidence="1">
    <location>
        <begin position="543"/>
        <end position="599"/>
    </location>
</feature>
<feature type="region of interest" description="Disordered" evidence="1">
    <location>
        <begin position="189"/>
        <end position="223"/>
    </location>
</feature>
<organism evidence="2 3">
    <name type="scientific">Kingdonia uniflora</name>
    <dbReference type="NCBI Taxonomy" id="39325"/>
    <lineage>
        <taxon>Eukaryota</taxon>
        <taxon>Viridiplantae</taxon>
        <taxon>Streptophyta</taxon>
        <taxon>Embryophyta</taxon>
        <taxon>Tracheophyta</taxon>
        <taxon>Spermatophyta</taxon>
        <taxon>Magnoliopsida</taxon>
        <taxon>Ranunculales</taxon>
        <taxon>Circaeasteraceae</taxon>
        <taxon>Kingdonia</taxon>
    </lineage>
</organism>
<feature type="region of interest" description="Disordered" evidence="1">
    <location>
        <begin position="1"/>
        <end position="108"/>
    </location>
</feature>
<gene>
    <name evidence="2" type="ORF">GIB67_015627</name>
</gene>
<proteinExistence type="predicted"/>
<dbReference type="PANTHER" id="PTHR33448">
    <property type="entry name" value="CHLOROPLAST PROTEIN HCF243-RELATED"/>
    <property type="match status" value="1"/>
</dbReference>
<dbReference type="AlphaFoldDB" id="A0A7J7NTX9"/>